<proteinExistence type="predicted"/>
<dbReference type="SMART" id="SM00382">
    <property type="entry name" value="AAA"/>
    <property type="match status" value="1"/>
</dbReference>
<evidence type="ECO:0000313" key="4">
    <source>
        <dbReference type="EMBL" id="NHB78563.1"/>
    </source>
</evidence>
<dbReference type="Pfam" id="PF00005">
    <property type="entry name" value="ABC_tran"/>
    <property type="match status" value="1"/>
</dbReference>
<dbReference type="EMBL" id="JAANHS010000034">
    <property type="protein sequence ID" value="NHB78563.1"/>
    <property type="molecule type" value="Genomic_DNA"/>
</dbReference>
<keyword evidence="1" id="KW-0547">Nucleotide-binding</keyword>
<evidence type="ECO:0000256" key="2">
    <source>
        <dbReference type="ARBA" id="ARBA00022840"/>
    </source>
</evidence>
<dbReference type="PANTHER" id="PTHR42794:SF2">
    <property type="entry name" value="ABC TRANSPORTER ATP-BINDING PROTEIN"/>
    <property type="match status" value="1"/>
</dbReference>
<evidence type="ECO:0000313" key="5">
    <source>
        <dbReference type="Proteomes" id="UP001515660"/>
    </source>
</evidence>
<dbReference type="InterPro" id="IPR017871">
    <property type="entry name" value="ABC_transporter-like_CS"/>
</dbReference>
<dbReference type="Gene3D" id="3.40.50.300">
    <property type="entry name" value="P-loop containing nucleotide triphosphate hydrolases"/>
    <property type="match status" value="1"/>
</dbReference>
<dbReference type="PROSITE" id="PS50893">
    <property type="entry name" value="ABC_TRANSPORTER_2"/>
    <property type="match status" value="1"/>
</dbReference>
<dbReference type="InterPro" id="IPR027417">
    <property type="entry name" value="P-loop_NTPase"/>
</dbReference>
<accession>A0ABX0GC01</accession>
<dbReference type="Proteomes" id="UP001515660">
    <property type="component" value="Unassembled WGS sequence"/>
</dbReference>
<reference evidence="4 5" key="1">
    <citation type="journal article" date="2022" name="Microorganisms">
        <title>Genome Sequence and Characterization of a Xanthorhodopsin-Containing, Aerobic Anoxygenic Phototrophic Rhodobacter Species, Isolated from Mesophilic Conditions at Yellowstone National Park.</title>
        <authorList>
            <person name="Kyndt J.A."/>
            <person name="Robertson S."/>
            <person name="Shoffstall I.B."/>
            <person name="Ramaley R.F."/>
            <person name="Meyer T.E."/>
        </authorList>
    </citation>
    <scope>NUCLEOTIDE SEQUENCE [LARGE SCALE GENOMIC DNA]</scope>
    <source>
        <strain evidence="4 5">M37P</strain>
    </source>
</reference>
<organism evidence="4 5">
    <name type="scientific">Rhodobacter calidifons</name>
    <dbReference type="NCBI Taxonomy" id="2715277"/>
    <lineage>
        <taxon>Bacteria</taxon>
        <taxon>Pseudomonadati</taxon>
        <taxon>Pseudomonadota</taxon>
        <taxon>Alphaproteobacteria</taxon>
        <taxon>Rhodobacterales</taxon>
        <taxon>Rhodobacter group</taxon>
        <taxon>Rhodobacter</taxon>
    </lineage>
</organism>
<evidence type="ECO:0000256" key="1">
    <source>
        <dbReference type="ARBA" id="ARBA00022741"/>
    </source>
</evidence>
<dbReference type="InterPro" id="IPR003593">
    <property type="entry name" value="AAA+_ATPase"/>
</dbReference>
<dbReference type="CDD" id="cd03214">
    <property type="entry name" value="ABC_Iron-Siderophores_B12_Hemin"/>
    <property type="match status" value="1"/>
</dbReference>
<dbReference type="PROSITE" id="PS00211">
    <property type="entry name" value="ABC_TRANSPORTER_1"/>
    <property type="match status" value="1"/>
</dbReference>
<protein>
    <submittedName>
        <fullName evidence="4">ABC transporter ATP-binding protein</fullName>
    </submittedName>
</protein>
<keyword evidence="5" id="KW-1185">Reference proteome</keyword>
<name>A0ABX0GC01_9RHOB</name>
<comment type="caution">
    <text evidence="4">The sequence shown here is derived from an EMBL/GenBank/DDBJ whole genome shotgun (WGS) entry which is preliminary data.</text>
</comment>
<evidence type="ECO:0000259" key="3">
    <source>
        <dbReference type="PROSITE" id="PS50893"/>
    </source>
</evidence>
<feature type="domain" description="ABC transporter" evidence="3">
    <location>
        <begin position="5"/>
        <end position="238"/>
    </location>
</feature>
<dbReference type="InterPro" id="IPR003439">
    <property type="entry name" value="ABC_transporter-like_ATP-bd"/>
</dbReference>
<dbReference type="RefSeq" id="WP_166404562.1">
    <property type="nucleotide sequence ID" value="NZ_JAANHS010000034.1"/>
</dbReference>
<dbReference type="SUPFAM" id="SSF52540">
    <property type="entry name" value="P-loop containing nucleoside triphosphate hydrolases"/>
    <property type="match status" value="1"/>
</dbReference>
<sequence>MTAHLELQGCSWVAPGGRAVLAEVSLALPRGRIVGIVGPNGAGKSTLLRLIYRYLRPSQGQVLLEGADLWAMDARSVARQVAAVLQEQPTDFALTVREIVALGRAPHRRGLSRGGARDAAVIGGALDRLRLSDMADRRIGTLSGGERQRVMIARALAQEPALLVLDEPTNHLDIRHQLEALALICDLGLTIVVSLHDLNLAAATCDAVLLLDRGRVVAQGPPGTALTPATLAPAFAVAVRQDRLALADRPHLTFHLDP</sequence>
<dbReference type="GO" id="GO:0005524">
    <property type="term" value="F:ATP binding"/>
    <property type="evidence" value="ECO:0007669"/>
    <property type="project" value="UniProtKB-KW"/>
</dbReference>
<keyword evidence="2 4" id="KW-0067">ATP-binding</keyword>
<dbReference type="PANTHER" id="PTHR42794">
    <property type="entry name" value="HEMIN IMPORT ATP-BINDING PROTEIN HMUV"/>
    <property type="match status" value="1"/>
</dbReference>
<gene>
    <name evidence="4" type="ORF">G8O29_17860</name>
</gene>